<dbReference type="AlphaFoldDB" id="A0A068Z4D0"/>
<dbReference type="Proteomes" id="UP000042738">
    <property type="component" value="Chromosome"/>
</dbReference>
<dbReference type="GeneID" id="93735421"/>
<dbReference type="STRING" id="138074.SYMBAF_100338"/>
<sequence length="240" mass="26614">MKMTPELTRLAENAATVRLEFDEAYGLLQAKQATVQNLLDTRQKLEEEAGRQSDGWEQSLLASGGVECEDSDKATLLASLAKDKLGRISPLIDAARVEVLKLRYDAADKARRYDFAWRELSTALIQPECEALLNSLRDSLVIVRGLFALSPLPAHDFDNLLGSLVRDITRENNLTPARDYLAAVADDSENALHLWPGSFPENMRNIMRRSPSGAQMAMARNDPEKMRALADGREPCKGMG</sequence>
<reference evidence="1 2" key="1">
    <citation type="journal article" date="2014" name="Genome Announc.">
        <title>Whole-Genome Sequence of Serratia symbiotica Strain CWBI-2.3T, a Free-Living Symbiont of the Black Bean Aphid Aphis fabae.</title>
        <authorList>
            <person name="Foray V."/>
            <person name="Grigorescu A.S."/>
            <person name="Sabri A."/>
            <person name="Haubruge E."/>
            <person name="Lognay G."/>
            <person name="Francis F."/>
            <person name="Fauconnier M.L."/>
            <person name="Hance T."/>
            <person name="Thonart P."/>
        </authorList>
    </citation>
    <scope>NUCLEOTIDE SEQUENCE [LARGE SCALE GENOMIC DNA]</scope>
    <source>
        <strain evidence="1">CWBI-2.3</strain>
    </source>
</reference>
<name>A0A068Z4D0_9GAMM</name>
<proteinExistence type="predicted"/>
<dbReference type="RefSeq" id="WP_040263367.1">
    <property type="nucleotide sequence ID" value="NZ_CP050855.1"/>
</dbReference>
<evidence type="ECO:0000313" key="1">
    <source>
        <dbReference type="EMBL" id="QLH62059.1"/>
    </source>
</evidence>
<dbReference type="EMBL" id="CP050855">
    <property type="protein sequence ID" value="QLH62059.1"/>
    <property type="molecule type" value="Genomic_DNA"/>
</dbReference>
<evidence type="ECO:0000313" key="2">
    <source>
        <dbReference type="Proteomes" id="UP000042738"/>
    </source>
</evidence>
<organism evidence="1 2">
    <name type="scientific">Serratia symbiotica</name>
    <dbReference type="NCBI Taxonomy" id="138074"/>
    <lineage>
        <taxon>Bacteria</taxon>
        <taxon>Pseudomonadati</taxon>
        <taxon>Pseudomonadota</taxon>
        <taxon>Gammaproteobacteria</taxon>
        <taxon>Enterobacterales</taxon>
        <taxon>Yersiniaceae</taxon>
        <taxon>Serratia</taxon>
    </lineage>
</organism>
<protein>
    <submittedName>
        <fullName evidence="1">Uncharacterized protein</fullName>
    </submittedName>
</protein>
<gene>
    <name evidence="1" type="ORF">SYMBAF_02645</name>
</gene>
<accession>A0A068Z4D0</accession>